<keyword evidence="2" id="KW-1185">Reference proteome</keyword>
<sequence length="57" mass="6476">MLLKSCPFVYGLAIAGRNAVHHVLLSTLANQQLMLNLFGYKSVRPVHLNRSILWRVD</sequence>
<organism evidence="1 2">
    <name type="scientific">Aspergillus novoparasiticus</name>
    <dbReference type="NCBI Taxonomy" id="986946"/>
    <lineage>
        <taxon>Eukaryota</taxon>
        <taxon>Fungi</taxon>
        <taxon>Dikarya</taxon>
        <taxon>Ascomycota</taxon>
        <taxon>Pezizomycotina</taxon>
        <taxon>Eurotiomycetes</taxon>
        <taxon>Eurotiomycetidae</taxon>
        <taxon>Eurotiales</taxon>
        <taxon>Aspergillaceae</taxon>
        <taxon>Aspergillus</taxon>
        <taxon>Aspergillus subgen. Circumdati</taxon>
    </lineage>
</organism>
<dbReference type="EMBL" id="ML733592">
    <property type="protein sequence ID" value="KAB8213585.1"/>
    <property type="molecule type" value="Genomic_DNA"/>
</dbReference>
<reference evidence="1 2" key="1">
    <citation type="submission" date="2019-04" db="EMBL/GenBank/DDBJ databases">
        <title>Fungal friends and foes A comparative genomics study of 23 Aspergillus species from section Flavi.</title>
        <authorList>
            <consortium name="DOE Joint Genome Institute"/>
            <person name="Kjaerbolling I."/>
            <person name="Vesth T.C."/>
            <person name="Frisvad J.C."/>
            <person name="Nybo J.L."/>
            <person name="Theobald S."/>
            <person name="Kildgaard S."/>
            <person name="Petersen T.I."/>
            <person name="Kuo A."/>
            <person name="Sato A."/>
            <person name="Lyhne E.K."/>
            <person name="Kogle M.E."/>
            <person name="Wiebenga A."/>
            <person name="Kun R.S."/>
            <person name="Lubbers R.J."/>
            <person name="Makela M.R."/>
            <person name="Barry K."/>
            <person name="Chovatia M."/>
            <person name="Clum A."/>
            <person name="Daum C."/>
            <person name="Haridas S."/>
            <person name="He G."/>
            <person name="LaButti K."/>
            <person name="Lipzen A."/>
            <person name="Mondo S."/>
            <person name="Pangilinan J."/>
            <person name="Riley R."/>
            <person name="Salamov A."/>
            <person name="Simmons B.A."/>
            <person name="Magnuson J.K."/>
            <person name="Henrissat B."/>
            <person name="Mortensen U.H."/>
            <person name="Larsen T.O."/>
            <person name="De vries R.P."/>
            <person name="Grigoriev I.V."/>
            <person name="Machida M."/>
            <person name="Baker S.E."/>
            <person name="Andersen M.R."/>
        </authorList>
    </citation>
    <scope>NUCLEOTIDE SEQUENCE [LARGE SCALE GENOMIC DNA]</scope>
    <source>
        <strain evidence="1 2">CBS 126849</strain>
    </source>
</reference>
<protein>
    <submittedName>
        <fullName evidence="1">Uncharacterized protein</fullName>
    </submittedName>
</protein>
<evidence type="ECO:0000313" key="1">
    <source>
        <dbReference type="EMBL" id="KAB8213585.1"/>
    </source>
</evidence>
<dbReference type="AlphaFoldDB" id="A0A5N6E941"/>
<dbReference type="Proteomes" id="UP000326799">
    <property type="component" value="Unassembled WGS sequence"/>
</dbReference>
<evidence type="ECO:0000313" key="2">
    <source>
        <dbReference type="Proteomes" id="UP000326799"/>
    </source>
</evidence>
<proteinExistence type="predicted"/>
<gene>
    <name evidence="1" type="ORF">BDV33DRAFT_184473</name>
</gene>
<name>A0A5N6E941_9EURO</name>
<accession>A0A5N6E941</accession>